<gene>
    <name evidence="8" type="ORF">CBI38_34710</name>
</gene>
<evidence type="ECO:0000256" key="4">
    <source>
        <dbReference type="ARBA" id="ARBA00023136"/>
    </source>
</evidence>
<evidence type="ECO:0000256" key="2">
    <source>
        <dbReference type="ARBA" id="ARBA00022692"/>
    </source>
</evidence>
<organism evidence="8 9">
    <name type="scientific">Rhodococcus oxybenzonivorans</name>
    <dbReference type="NCBI Taxonomy" id="1990687"/>
    <lineage>
        <taxon>Bacteria</taxon>
        <taxon>Bacillati</taxon>
        <taxon>Actinomycetota</taxon>
        <taxon>Actinomycetes</taxon>
        <taxon>Mycobacteriales</taxon>
        <taxon>Nocardiaceae</taxon>
        <taxon>Rhodococcus</taxon>
    </lineage>
</organism>
<dbReference type="PANTHER" id="PTHR37042:SF4">
    <property type="entry name" value="OUTER MEMBRANE PROTEIN RV1973"/>
    <property type="match status" value="1"/>
</dbReference>
<dbReference type="OrthoDB" id="5196392at2"/>
<protein>
    <recommendedName>
        <fullName evidence="7">RDD domain-containing protein</fullName>
    </recommendedName>
</protein>
<evidence type="ECO:0000259" key="7">
    <source>
        <dbReference type="Pfam" id="PF06271"/>
    </source>
</evidence>
<feature type="transmembrane region" description="Helical" evidence="6">
    <location>
        <begin position="88"/>
        <end position="109"/>
    </location>
</feature>
<keyword evidence="2 6" id="KW-0812">Transmembrane</keyword>
<keyword evidence="9" id="KW-1185">Reference proteome</keyword>
<evidence type="ECO:0000313" key="9">
    <source>
        <dbReference type="Proteomes" id="UP000245711"/>
    </source>
</evidence>
<evidence type="ECO:0000313" key="8">
    <source>
        <dbReference type="EMBL" id="AWK76530.1"/>
    </source>
</evidence>
<dbReference type="EMBL" id="CP021355">
    <property type="protein sequence ID" value="AWK76530.1"/>
    <property type="molecule type" value="Genomic_DNA"/>
</dbReference>
<sequence>MEAIESRDRSMTTTQMKASGGVNGQAEENSAPEDTVVGAVERTESSDTSTPDTDYAGFARRAGAFGLDWIAPVVVIATVAAINVVLDHPLWCLIVSGLVAAATISFVLWNRVWEQGRTGSTVGKSAARIVTVDVEEETPIGWRRALSRELAHVIDTCVLMTGWFRPLWDGKRQTLADRLVKTVVVVEPSEPARDKGRLRVVAILTVVVIAGGTLVATTYFAQYRHDQQTSEARTTVQQVAAAGSTALLSYTFDTAEAQLESASTFLTGDFLDYYRKFTEQVVVPAAKEKSVTTQANVVGSSIEQVDPTSATVLVMVNQSTTTSDSPAPSASQSAVRVELEKVGGRWLISAFNPVS</sequence>
<keyword evidence="8" id="KW-0614">Plasmid</keyword>
<dbReference type="KEGG" id="roz:CBI38_34710"/>
<keyword evidence="4 6" id="KW-0472">Membrane</keyword>
<evidence type="ECO:0000256" key="1">
    <source>
        <dbReference type="ARBA" id="ARBA00004141"/>
    </source>
</evidence>
<dbReference type="Pfam" id="PF06271">
    <property type="entry name" value="RDD"/>
    <property type="match status" value="1"/>
</dbReference>
<feature type="region of interest" description="Disordered" evidence="5">
    <location>
        <begin position="1"/>
        <end position="53"/>
    </location>
</feature>
<evidence type="ECO:0000256" key="3">
    <source>
        <dbReference type="ARBA" id="ARBA00022989"/>
    </source>
</evidence>
<feature type="domain" description="RDD" evidence="7">
    <location>
        <begin position="55"/>
        <end position="180"/>
    </location>
</feature>
<evidence type="ECO:0000256" key="5">
    <source>
        <dbReference type="SAM" id="MobiDB-lite"/>
    </source>
</evidence>
<proteinExistence type="predicted"/>
<dbReference type="GO" id="GO:0016020">
    <property type="term" value="C:membrane"/>
    <property type="evidence" value="ECO:0007669"/>
    <property type="project" value="UniProtKB-SubCell"/>
</dbReference>
<keyword evidence="3 6" id="KW-1133">Transmembrane helix</keyword>
<geneLocation type="plasmid" evidence="9">
    <name>prb98</name>
</geneLocation>
<reference evidence="8 9" key="1">
    <citation type="submission" date="2017-05" db="EMBL/GenBank/DDBJ databases">
        <title>Isolation of Rhodococcus sp. S2-17 biodegrading of BP-3.</title>
        <authorList>
            <person name="Lee Y."/>
            <person name="Kim K.H."/>
            <person name="Chun B.H."/>
            <person name="Jung H.S."/>
            <person name="Jeon C.O."/>
        </authorList>
    </citation>
    <scope>NUCLEOTIDE SEQUENCE [LARGE SCALE GENOMIC DNA]</scope>
    <source>
        <strain evidence="8 9">S2-17</strain>
        <plasmid evidence="9">prb98</plasmid>
    </source>
</reference>
<accession>A0A2S2C6N1</accession>
<dbReference type="Proteomes" id="UP000245711">
    <property type="component" value="Plasmid pRB98"/>
</dbReference>
<comment type="subcellular location">
    <subcellularLocation>
        <location evidence="1">Membrane</location>
        <topology evidence="1">Multi-pass membrane protein</topology>
    </subcellularLocation>
</comment>
<feature type="transmembrane region" description="Helical" evidence="6">
    <location>
        <begin position="200"/>
        <end position="221"/>
    </location>
</feature>
<dbReference type="AlphaFoldDB" id="A0A2S2C6N1"/>
<feature type="compositionally biased region" description="Basic and acidic residues" evidence="5">
    <location>
        <begin position="1"/>
        <end position="10"/>
    </location>
</feature>
<evidence type="ECO:0000256" key="6">
    <source>
        <dbReference type="SAM" id="Phobius"/>
    </source>
</evidence>
<name>A0A2S2C6N1_9NOCA</name>
<feature type="transmembrane region" description="Helical" evidence="6">
    <location>
        <begin position="62"/>
        <end position="82"/>
    </location>
</feature>
<dbReference type="PANTHER" id="PTHR37042">
    <property type="entry name" value="OUTER MEMBRANE PROTEIN RV1973"/>
    <property type="match status" value="1"/>
</dbReference>
<dbReference type="InterPro" id="IPR010432">
    <property type="entry name" value="RDD"/>
</dbReference>